<accession>A0ACB1AYS8</accession>
<protein>
    <submittedName>
        <fullName evidence="1">Uncharacterized protein</fullName>
    </submittedName>
</protein>
<name>A0ACB1AYS8_MELEN</name>
<keyword evidence="2" id="KW-1185">Reference proteome</keyword>
<proteinExistence type="predicted"/>
<evidence type="ECO:0000313" key="2">
    <source>
        <dbReference type="Proteomes" id="UP001497535"/>
    </source>
</evidence>
<gene>
    <name evidence="1" type="ORF">MENTE1834_LOCUS43672</name>
</gene>
<organism evidence="1 2">
    <name type="scientific">Meloidogyne enterolobii</name>
    <name type="common">Root-knot nematode worm</name>
    <name type="synonym">Meloidogyne mayaguensis</name>
    <dbReference type="NCBI Taxonomy" id="390850"/>
    <lineage>
        <taxon>Eukaryota</taxon>
        <taxon>Metazoa</taxon>
        <taxon>Ecdysozoa</taxon>
        <taxon>Nematoda</taxon>
        <taxon>Chromadorea</taxon>
        <taxon>Rhabditida</taxon>
        <taxon>Tylenchina</taxon>
        <taxon>Tylenchomorpha</taxon>
        <taxon>Tylenchoidea</taxon>
        <taxon>Meloidogynidae</taxon>
        <taxon>Meloidogyninae</taxon>
        <taxon>Meloidogyne</taxon>
    </lineage>
</organism>
<evidence type="ECO:0000313" key="1">
    <source>
        <dbReference type="EMBL" id="CAK5107302.1"/>
    </source>
</evidence>
<dbReference type="EMBL" id="CAVMJV010000125">
    <property type="protein sequence ID" value="CAK5107302.1"/>
    <property type="molecule type" value="Genomic_DNA"/>
</dbReference>
<reference evidence="1" key="1">
    <citation type="submission" date="2023-11" db="EMBL/GenBank/DDBJ databases">
        <authorList>
            <person name="Poullet M."/>
        </authorList>
    </citation>
    <scope>NUCLEOTIDE SEQUENCE</scope>
    <source>
        <strain evidence="1">E1834</strain>
    </source>
</reference>
<comment type="caution">
    <text evidence="1">The sequence shown here is derived from an EMBL/GenBank/DDBJ whole genome shotgun (WGS) entry which is preliminary data.</text>
</comment>
<sequence>MASSLALRCYLCSSYVPDIGFIRIICFDTLNMASSLALCRYFCCSYAPEFRFIRIIYLLHIYYAFFSSYSALFL</sequence>
<dbReference type="Proteomes" id="UP001497535">
    <property type="component" value="Unassembled WGS sequence"/>
</dbReference>